<dbReference type="EMBL" id="CAJVPW010030299">
    <property type="protein sequence ID" value="CAG8723603.1"/>
    <property type="molecule type" value="Genomic_DNA"/>
</dbReference>
<sequence>VPRRWILTNHPRSSPVTKTPKKEQIFRIERRTPVQKGSKEKRKPIKGAAEDNMFAK</sequence>
<name>A0ACA9PT79_9GLOM</name>
<feature type="non-terminal residue" evidence="1">
    <location>
        <position position="56"/>
    </location>
</feature>
<dbReference type="Proteomes" id="UP000789366">
    <property type="component" value="Unassembled WGS sequence"/>
</dbReference>
<evidence type="ECO:0000313" key="2">
    <source>
        <dbReference type="Proteomes" id="UP000789366"/>
    </source>
</evidence>
<protein>
    <submittedName>
        <fullName evidence="1">13581_t:CDS:1</fullName>
    </submittedName>
</protein>
<keyword evidence="2" id="KW-1185">Reference proteome</keyword>
<proteinExistence type="predicted"/>
<reference evidence="1" key="1">
    <citation type="submission" date="2021-06" db="EMBL/GenBank/DDBJ databases">
        <authorList>
            <person name="Kallberg Y."/>
            <person name="Tangrot J."/>
            <person name="Rosling A."/>
        </authorList>
    </citation>
    <scope>NUCLEOTIDE SEQUENCE</scope>
    <source>
        <strain evidence="1">28 12/20/2015</strain>
    </source>
</reference>
<gene>
    <name evidence="1" type="ORF">SPELUC_LOCUS12601</name>
</gene>
<accession>A0ACA9PT79</accession>
<feature type="non-terminal residue" evidence="1">
    <location>
        <position position="1"/>
    </location>
</feature>
<comment type="caution">
    <text evidence="1">The sequence shown here is derived from an EMBL/GenBank/DDBJ whole genome shotgun (WGS) entry which is preliminary data.</text>
</comment>
<organism evidence="1 2">
    <name type="scientific">Cetraspora pellucida</name>
    <dbReference type="NCBI Taxonomy" id="1433469"/>
    <lineage>
        <taxon>Eukaryota</taxon>
        <taxon>Fungi</taxon>
        <taxon>Fungi incertae sedis</taxon>
        <taxon>Mucoromycota</taxon>
        <taxon>Glomeromycotina</taxon>
        <taxon>Glomeromycetes</taxon>
        <taxon>Diversisporales</taxon>
        <taxon>Gigasporaceae</taxon>
        <taxon>Cetraspora</taxon>
    </lineage>
</organism>
<evidence type="ECO:0000313" key="1">
    <source>
        <dbReference type="EMBL" id="CAG8723603.1"/>
    </source>
</evidence>